<evidence type="ECO:0000313" key="4">
    <source>
        <dbReference type="EMBL" id="SPQ94082.1"/>
    </source>
</evidence>
<evidence type="ECO:0000256" key="1">
    <source>
        <dbReference type="SAM" id="MobiDB-lite"/>
    </source>
</evidence>
<dbReference type="CDD" id="cd11709">
    <property type="entry name" value="SPRY"/>
    <property type="match status" value="1"/>
</dbReference>
<dbReference type="InterPro" id="IPR003877">
    <property type="entry name" value="SPRY_dom"/>
</dbReference>
<evidence type="ECO:0000313" key="6">
    <source>
        <dbReference type="Proteomes" id="UP000290189"/>
    </source>
</evidence>
<proteinExistence type="predicted"/>
<geneLocation type="mitochondrion" evidence="4"/>
<dbReference type="InterPro" id="IPR013320">
    <property type="entry name" value="ConA-like_dom_sf"/>
</dbReference>
<name>A0A0G4IYS1_PLABS</name>
<feature type="compositionally biased region" description="Basic and acidic residues" evidence="1">
    <location>
        <begin position="586"/>
        <end position="600"/>
    </location>
</feature>
<evidence type="ECO:0000313" key="5">
    <source>
        <dbReference type="Proteomes" id="UP000039324"/>
    </source>
</evidence>
<feature type="region of interest" description="Disordered" evidence="1">
    <location>
        <begin position="332"/>
        <end position="360"/>
    </location>
</feature>
<sequence>MLGSAQTVPHAQASGPVTLKIGAKANDQPWQELLRKSGGANLSTLKRLQDDVIGAERDLTKRWCEEVNSLVSNMVSQTVSNDNDEMGSIEDALVEIERKHEQQLLTVEAIASVFVINERKLMMSLTQERRMLLEYNTLSDIRKDRAMLHGHIFKYFDKQRRDSRLLCGRLPSLLKHTGDLLALSCERIFNQQRCTFLTKMASYRDIDMNAFTPGSIYTPIRNKTTLSVEDCHPLLTVANEGYTAMHMDAPSEYPRWAVIRSTNPVSQYPRLPDHHARRHLKMMLSSLRDITKVAGRDDIVKTIWSCLRAVHTEYVKSAEKAKKVKEAERRKAAAALDGTAPSTRAHSRATSVTSLDSAAAPHHARRLSRRISMVQDSCIDEHILIARENGPDAPLTNSIEELSLALHMTGYAGADLNEIDDDIVLRARGIELVQDMEQRAQVHGRFYFEAVAIGSHFDWMVGVTTETPLSRPEYLGADAFSMGVASDGRAYFNQQSMIYASGYRPGDIVGVVIDTFNGSLTLFKNGVEVAVLFGHGSRVFPAASVEQQYQLLSSSPVLPAIAIKGLTTAGIRQRTASTVQSSRPAAEMDHDAQASSEKRAPPQVSVNFGQLPFAFPVPETTPVERVRIMSNEADTLSVPGSGDEFVPIPVLQTSVRDVITQGDGALESGPDAIVFPTEDEFTDSIECEPPIAFSTFPPEETRMMQAAIIIQRGVRVFLMRVRQAVIQRDKQQMRSNTMQIVLFIQRRFRGNHTRRITNIVLRKRVPYHVFTMQMIRLQRRIRRFMKTETYQKKRQEAIERSNSMAIGHNYIYVKLGGNRPERLKILHQEATKLQKIWRGRRARITFFNQNPIDAIHLNNLGFAIRSKIAMLRLFLIARAYAVGWITRARTQIRRRNLQKAMTIINRSMRDYYARSRLDEMFDATLSEPLKKFVFLLGDRRAGQTEVQVVPHRIESKSRSASISSASPATPRIGDKLRHASSIGSSMSEAVALPLTREPSTRSIVSNADADQPRIESMDTN</sequence>
<accession>A0A0G4IYS1</accession>
<dbReference type="EMBL" id="CDSF01000101">
    <property type="protein sequence ID" value="CEP00412.1"/>
    <property type="molecule type" value="Genomic_DNA"/>
</dbReference>
<dbReference type="SUPFAM" id="SSF49899">
    <property type="entry name" value="Concanavalin A-like lectins/glucanases"/>
    <property type="match status" value="1"/>
</dbReference>
<keyword evidence="5" id="KW-1185">Reference proteome</keyword>
<gene>
    <name evidence="3" type="ORF">PBRA_001466</name>
    <name evidence="4" type="ORF">PLBR_LOCUS1297</name>
</gene>
<dbReference type="Proteomes" id="UP000039324">
    <property type="component" value="Unassembled WGS sequence"/>
</dbReference>
<dbReference type="AlphaFoldDB" id="A0A0G4IYS1"/>
<dbReference type="OrthoDB" id="190375at2759"/>
<dbReference type="Gene3D" id="2.60.120.920">
    <property type="match status" value="1"/>
</dbReference>
<protein>
    <recommendedName>
        <fullName evidence="2">B30.2/SPRY domain-containing protein</fullName>
    </recommendedName>
</protein>
<dbReference type="InterPro" id="IPR043136">
    <property type="entry name" value="B30.2/SPRY_sf"/>
</dbReference>
<dbReference type="SMART" id="SM00015">
    <property type="entry name" value="IQ"/>
    <property type="match status" value="3"/>
</dbReference>
<evidence type="ECO:0000259" key="2">
    <source>
        <dbReference type="PROSITE" id="PS50188"/>
    </source>
</evidence>
<dbReference type="EMBL" id="OVEO01000002">
    <property type="protein sequence ID" value="SPQ94082.1"/>
    <property type="molecule type" value="Genomic_DNA"/>
</dbReference>
<dbReference type="InterPro" id="IPR001870">
    <property type="entry name" value="B30.2/SPRY"/>
</dbReference>
<keyword evidence="4" id="KW-0496">Mitochondrion</keyword>
<organism evidence="3 5">
    <name type="scientific">Plasmodiophora brassicae</name>
    <name type="common">Clubroot disease agent</name>
    <dbReference type="NCBI Taxonomy" id="37360"/>
    <lineage>
        <taxon>Eukaryota</taxon>
        <taxon>Sar</taxon>
        <taxon>Rhizaria</taxon>
        <taxon>Endomyxa</taxon>
        <taxon>Phytomyxea</taxon>
        <taxon>Plasmodiophorida</taxon>
        <taxon>Plasmodiophoridae</taxon>
        <taxon>Plasmodiophora</taxon>
    </lineage>
</organism>
<feature type="region of interest" description="Disordered" evidence="1">
    <location>
        <begin position="992"/>
        <end position="1020"/>
    </location>
</feature>
<reference evidence="3 5" key="1">
    <citation type="submission" date="2015-02" db="EMBL/GenBank/DDBJ databases">
        <authorList>
            <person name="Chooi Y.-H."/>
        </authorList>
    </citation>
    <scope>NUCLEOTIDE SEQUENCE [LARGE SCALE GENOMIC DNA]</scope>
    <source>
        <strain evidence="3">E3</strain>
    </source>
</reference>
<feature type="compositionally biased region" description="Basic and acidic residues" evidence="1">
    <location>
        <begin position="1010"/>
        <end position="1020"/>
    </location>
</feature>
<dbReference type="PROSITE" id="PS50188">
    <property type="entry name" value="B302_SPRY"/>
    <property type="match status" value="1"/>
</dbReference>
<reference evidence="4 6" key="2">
    <citation type="submission" date="2018-03" db="EMBL/GenBank/DDBJ databases">
        <authorList>
            <person name="Fogelqvist J."/>
        </authorList>
    </citation>
    <scope>NUCLEOTIDE SEQUENCE [LARGE SCALE GENOMIC DNA]</scope>
</reference>
<dbReference type="SMART" id="SM00449">
    <property type="entry name" value="SPRY"/>
    <property type="match status" value="1"/>
</dbReference>
<feature type="compositionally biased region" description="Polar residues" evidence="1">
    <location>
        <begin position="340"/>
        <end position="356"/>
    </location>
</feature>
<feature type="domain" description="B30.2/SPRY" evidence="2">
    <location>
        <begin position="370"/>
        <end position="580"/>
    </location>
</feature>
<feature type="compositionally biased region" description="Polar residues" evidence="1">
    <location>
        <begin position="574"/>
        <end position="583"/>
    </location>
</feature>
<feature type="region of interest" description="Disordered" evidence="1">
    <location>
        <begin position="573"/>
        <end position="601"/>
    </location>
</feature>
<dbReference type="Proteomes" id="UP000290189">
    <property type="component" value="Unassembled WGS sequence"/>
</dbReference>
<dbReference type="Pfam" id="PF00622">
    <property type="entry name" value="SPRY"/>
    <property type="match status" value="1"/>
</dbReference>
<dbReference type="InterPro" id="IPR000048">
    <property type="entry name" value="IQ_motif_EF-hand-BS"/>
</dbReference>
<evidence type="ECO:0000313" key="3">
    <source>
        <dbReference type="EMBL" id="CEP00412.1"/>
    </source>
</evidence>